<reference evidence="1" key="1">
    <citation type="submission" date="2023-01" db="EMBL/GenBank/DDBJ databases">
        <title>Colletotrichum chrysophilum M932 genome sequence.</title>
        <authorList>
            <person name="Baroncelli R."/>
        </authorList>
    </citation>
    <scope>NUCLEOTIDE SEQUENCE</scope>
    <source>
        <strain evidence="1">M932</strain>
    </source>
</reference>
<dbReference type="Proteomes" id="UP001243330">
    <property type="component" value="Unassembled WGS sequence"/>
</dbReference>
<evidence type="ECO:0000313" key="2">
    <source>
        <dbReference type="Proteomes" id="UP001243330"/>
    </source>
</evidence>
<sequence length="44" mass="5433">MRPNFTLCTKLQRIVTLRSRDIYWMSLTWIQTFETQMTKRHSTL</sequence>
<protein>
    <submittedName>
        <fullName evidence="1">Uncharacterized protein</fullName>
    </submittedName>
</protein>
<gene>
    <name evidence="1" type="ORF">CCHR01_01705</name>
</gene>
<organism evidence="1 2">
    <name type="scientific">Colletotrichum chrysophilum</name>
    <dbReference type="NCBI Taxonomy" id="1836956"/>
    <lineage>
        <taxon>Eukaryota</taxon>
        <taxon>Fungi</taxon>
        <taxon>Dikarya</taxon>
        <taxon>Ascomycota</taxon>
        <taxon>Pezizomycotina</taxon>
        <taxon>Sordariomycetes</taxon>
        <taxon>Hypocreomycetidae</taxon>
        <taxon>Glomerellales</taxon>
        <taxon>Glomerellaceae</taxon>
        <taxon>Colletotrichum</taxon>
        <taxon>Colletotrichum gloeosporioides species complex</taxon>
    </lineage>
</organism>
<dbReference type="EMBL" id="JAQOWY010000018">
    <property type="protein sequence ID" value="KAK1855691.1"/>
    <property type="molecule type" value="Genomic_DNA"/>
</dbReference>
<dbReference type="AlphaFoldDB" id="A0AAD9ET40"/>
<proteinExistence type="predicted"/>
<evidence type="ECO:0000313" key="1">
    <source>
        <dbReference type="EMBL" id="KAK1855691.1"/>
    </source>
</evidence>
<accession>A0AAD9ET40</accession>
<comment type="caution">
    <text evidence="1">The sequence shown here is derived from an EMBL/GenBank/DDBJ whole genome shotgun (WGS) entry which is preliminary data.</text>
</comment>
<name>A0AAD9ET40_9PEZI</name>
<keyword evidence="2" id="KW-1185">Reference proteome</keyword>